<evidence type="ECO:0000313" key="1">
    <source>
        <dbReference type="EMBL" id="CAD8129985.1"/>
    </source>
</evidence>
<accession>A0A8S1RSI6</accession>
<dbReference type="Proteomes" id="UP000692954">
    <property type="component" value="Unassembled WGS sequence"/>
</dbReference>
<dbReference type="EMBL" id="CAJJDN010000254">
    <property type="protein sequence ID" value="CAD8129985.1"/>
    <property type="molecule type" value="Genomic_DNA"/>
</dbReference>
<name>A0A8S1RSI6_9CILI</name>
<dbReference type="PANTHER" id="PTHR33706">
    <property type="entry name" value="MORN VARIANT REPEAT PROTEIN"/>
    <property type="match status" value="1"/>
</dbReference>
<sequence length="402" mass="47651">MVQNRMLRKLESGLFLGMVRLLTQVVIIRKKEDLWKEKNFNNMIRSWIFELGEYHNNLKCGKWIQILNNYQIGGGLFNEEGLKNGTWIEMIDNCDIEWRNVGNYQNGKKIGQWNTKITKDVNISGEYYDKNGIKDGWWIDLIDRWIINDDVITCQGFYRNGKKFGKSNTIAHNFIYMDIIILMGLRRENGQSQLTISHSRIKSLPKDNIKMIKKLEFGIPFQNKIKQCKKFYEKFIFKIEGVEFIIMDKKLVIGLKQMMILNLISYHGVYISGKKFGRWEAKKEGKQINWGGFYDENGIKVGDWFENIENLKEIKEELNDHGAYKNGIKQGRWNITREKKQIIGGGVYDENGFKNGKWRQKNENSKLWISYYYSCQEDQCFQNNYIYINKETYVLIFPNLIQ</sequence>
<reference evidence="1" key="1">
    <citation type="submission" date="2021-01" db="EMBL/GenBank/DDBJ databases">
        <authorList>
            <consortium name="Genoscope - CEA"/>
            <person name="William W."/>
        </authorList>
    </citation>
    <scope>NUCLEOTIDE SEQUENCE</scope>
</reference>
<dbReference type="OrthoDB" id="5981048at2759"/>
<gene>
    <name evidence="1" type="ORF">PSON_ATCC_30995.1.T2540015</name>
</gene>
<keyword evidence="2" id="KW-1185">Reference proteome</keyword>
<organism evidence="1 2">
    <name type="scientific">Paramecium sonneborni</name>
    <dbReference type="NCBI Taxonomy" id="65129"/>
    <lineage>
        <taxon>Eukaryota</taxon>
        <taxon>Sar</taxon>
        <taxon>Alveolata</taxon>
        <taxon>Ciliophora</taxon>
        <taxon>Intramacronucleata</taxon>
        <taxon>Oligohymenophorea</taxon>
        <taxon>Peniculida</taxon>
        <taxon>Parameciidae</taxon>
        <taxon>Paramecium</taxon>
    </lineage>
</organism>
<evidence type="ECO:0000313" key="2">
    <source>
        <dbReference type="Proteomes" id="UP000692954"/>
    </source>
</evidence>
<dbReference type="PANTHER" id="PTHR33706:SF1">
    <property type="entry name" value="TPR REPEAT PROTEIN"/>
    <property type="match status" value="1"/>
</dbReference>
<protein>
    <recommendedName>
        <fullName evidence="3">MORN repeat protein</fullName>
    </recommendedName>
</protein>
<dbReference type="AlphaFoldDB" id="A0A8S1RSI6"/>
<proteinExistence type="predicted"/>
<evidence type="ECO:0008006" key="3">
    <source>
        <dbReference type="Google" id="ProtNLM"/>
    </source>
</evidence>
<comment type="caution">
    <text evidence="1">The sequence shown here is derived from an EMBL/GenBank/DDBJ whole genome shotgun (WGS) entry which is preliminary data.</text>
</comment>